<keyword evidence="1" id="KW-0472">Membrane</keyword>
<dbReference type="KEGG" id="bbev:BBEV_1160"/>
<dbReference type="Pfam" id="PF14808">
    <property type="entry name" value="TMEM164"/>
    <property type="match status" value="1"/>
</dbReference>
<keyword evidence="3" id="KW-1185">Reference proteome</keyword>
<feature type="transmembrane region" description="Helical" evidence="1">
    <location>
        <begin position="212"/>
        <end position="232"/>
    </location>
</feature>
<evidence type="ECO:0008006" key="4">
    <source>
        <dbReference type="Google" id="ProtNLM"/>
    </source>
</evidence>
<feature type="transmembrane region" description="Helical" evidence="1">
    <location>
        <begin position="20"/>
        <end position="37"/>
    </location>
</feature>
<evidence type="ECO:0000313" key="3">
    <source>
        <dbReference type="Proteomes" id="UP000094463"/>
    </source>
</evidence>
<dbReference type="Proteomes" id="UP000094463">
    <property type="component" value="Chromosome"/>
</dbReference>
<feature type="transmembrane region" description="Helical" evidence="1">
    <location>
        <begin position="109"/>
        <end position="130"/>
    </location>
</feature>
<gene>
    <name evidence="2" type="ORF">BBEV_1160</name>
</gene>
<feature type="transmembrane region" description="Helical" evidence="1">
    <location>
        <begin position="166"/>
        <end position="185"/>
    </location>
</feature>
<dbReference type="NCBIfam" id="TIGR02206">
    <property type="entry name" value="intg_mem_TP0381"/>
    <property type="match status" value="1"/>
</dbReference>
<organism evidence="2 3">
    <name type="scientific">Salisediminibacterium beveridgei</name>
    <dbReference type="NCBI Taxonomy" id="632773"/>
    <lineage>
        <taxon>Bacteria</taxon>
        <taxon>Bacillati</taxon>
        <taxon>Bacillota</taxon>
        <taxon>Bacilli</taxon>
        <taxon>Bacillales</taxon>
        <taxon>Bacillaceae</taxon>
        <taxon>Salisediminibacterium</taxon>
    </lineage>
</organism>
<evidence type="ECO:0000313" key="2">
    <source>
        <dbReference type="EMBL" id="AOM82528.1"/>
    </source>
</evidence>
<feature type="transmembrane region" description="Helical" evidence="1">
    <location>
        <begin position="76"/>
        <end position="100"/>
    </location>
</feature>
<accession>A0A1D7QU89</accession>
<feature type="transmembrane region" description="Helical" evidence="1">
    <location>
        <begin position="49"/>
        <end position="70"/>
    </location>
</feature>
<dbReference type="OrthoDB" id="9813172at2"/>
<dbReference type="STRING" id="632773.BBEV_1160"/>
<keyword evidence="1" id="KW-0812">Transmembrane</keyword>
<feature type="transmembrane region" description="Helical" evidence="1">
    <location>
        <begin position="136"/>
        <end position="154"/>
    </location>
</feature>
<protein>
    <recommendedName>
        <fullName evidence="4">TIGR02206 family membrane protein</fullName>
    </recommendedName>
</protein>
<dbReference type="EMBL" id="CP012502">
    <property type="protein sequence ID" value="AOM82528.1"/>
    <property type="molecule type" value="Genomic_DNA"/>
</dbReference>
<proteinExistence type="predicted"/>
<evidence type="ECO:0000256" key="1">
    <source>
        <dbReference type="SAM" id="Phobius"/>
    </source>
</evidence>
<name>A0A1D7QU89_9BACI</name>
<reference evidence="2 3" key="1">
    <citation type="submission" date="2015-08" db="EMBL/GenBank/DDBJ databases">
        <title>The complete genome sequence of Bacillus beveridgei MLTeJB.</title>
        <authorList>
            <person name="Hanson T.E."/>
            <person name="Mesa C."/>
            <person name="Basesman S.M."/>
            <person name="Oremland R.S."/>
        </authorList>
    </citation>
    <scope>NUCLEOTIDE SEQUENCE [LARGE SCALE GENOMIC DNA]</scope>
    <source>
        <strain evidence="2 3">MLTeJB</strain>
    </source>
</reference>
<dbReference type="AlphaFoldDB" id="A0A1D7QU89"/>
<keyword evidence="1" id="KW-1133">Transmembrane helix</keyword>
<sequence length="238" mass="27855">MGFVTGSSSDYPFEMFGIDHLAAIVITFFGIFYLYLYRHWFQSLPEKKVRMIEISSAIFLLLFEVAYYTWLVRMDVWSVSSGLPIELSSISVLLMIFLLIKRNRHLVEIMFMVGIAGALQAVFTPVLFYGFPHFRYIHFFLSHIAVIWVAFYFIWIRGYSITIHSIWKALLFLNILLPFIYWINLRLDGNYWFLMEKPSGGSLLDFLGPHPWYILGMQGVALLFCSVLWFIFGKKSST</sequence>
<dbReference type="InterPro" id="IPR011737">
    <property type="entry name" value="CHP02206_TP0381"/>
</dbReference>